<dbReference type="EMBL" id="BAAABY010000029">
    <property type="protein sequence ID" value="GAA0471640.1"/>
    <property type="molecule type" value="Genomic_DNA"/>
</dbReference>
<keyword evidence="3 5" id="KW-0285">Flavoprotein</keyword>
<evidence type="ECO:0000256" key="5">
    <source>
        <dbReference type="RuleBase" id="RU003968"/>
    </source>
</evidence>
<keyword evidence="4 5" id="KW-0274">FAD</keyword>
<evidence type="ECO:0000256" key="3">
    <source>
        <dbReference type="ARBA" id="ARBA00022630"/>
    </source>
</evidence>
<dbReference type="Pfam" id="PF05199">
    <property type="entry name" value="GMC_oxred_C"/>
    <property type="match status" value="1"/>
</dbReference>
<organism evidence="9 10">
    <name type="scientific">Streptomyces olivaceiscleroticus</name>
    <dbReference type="NCBI Taxonomy" id="68245"/>
    <lineage>
        <taxon>Bacteria</taxon>
        <taxon>Bacillati</taxon>
        <taxon>Actinomycetota</taxon>
        <taxon>Actinomycetes</taxon>
        <taxon>Kitasatosporales</taxon>
        <taxon>Streptomycetaceae</taxon>
        <taxon>Streptomyces</taxon>
    </lineage>
</organism>
<sequence length="547" mass="58964">MLAARLSEDPTVRVALVEAGGPDRRQEVRIPAAFPKLFKTAYDWDFTTTAQPALNGRELYWPRGRTLGGSSSLNAMMWVRGHRADYDAWAETAGEEWGYDEVARYFRRAERWAGPPAPALNADEGRQRVHGAAGPLWISPARDLHPLSSAFLDACTESGLPRLAELNEPDHSGCAATPLSQRRGRRWSTADGYLRPALRRANLTVFTDNEARRILFAGDGHNHHHGHNLSQGHNLSHNDGPGPGGNDSDKRACGVELADGVLRVRREVLLSAGAIGSPQLLLRSGIGDADELKALGITPVADLPGVGRHLQDHLSVPVLRYAQHPVTLTGADTPANIARYLLARRGPLTSNVGEAVAFVRSTPELAAPDLELIFAPVPFVRHGLEAPAEHGVTIGVILLQPESHGRITLTDADPAAPPRIEPAYLSRPADLRRMVAGVRRAEELFDSAALRPHVGGALPPWRASADDAGTEETVRALAETLYHPVGTCRMGTGDDAVTDPALRVRGVAGLRVVDASVMPRITRGHTNAPTVMIAERAADLIRYGDTV</sequence>
<accession>A0ABN1AAI6</accession>
<evidence type="ECO:0000313" key="10">
    <source>
        <dbReference type="Proteomes" id="UP001500909"/>
    </source>
</evidence>
<dbReference type="InterPro" id="IPR036188">
    <property type="entry name" value="FAD/NAD-bd_sf"/>
</dbReference>
<feature type="domain" description="Glucose-methanol-choline oxidoreductase N-terminal" evidence="7">
    <location>
        <begin position="64"/>
        <end position="87"/>
    </location>
</feature>
<dbReference type="Pfam" id="PF00732">
    <property type="entry name" value="GMC_oxred_N"/>
    <property type="match status" value="1"/>
</dbReference>
<dbReference type="Proteomes" id="UP001500909">
    <property type="component" value="Unassembled WGS sequence"/>
</dbReference>
<gene>
    <name evidence="9" type="ORF">GCM10010361_39740</name>
</gene>
<comment type="similarity">
    <text evidence="2 5">Belongs to the GMC oxidoreductase family.</text>
</comment>
<comment type="cofactor">
    <cofactor evidence="1">
        <name>FAD</name>
        <dbReference type="ChEBI" id="CHEBI:57692"/>
    </cofactor>
</comment>
<dbReference type="PANTHER" id="PTHR11552:SF147">
    <property type="entry name" value="CHOLINE DEHYDROGENASE, MITOCHONDRIAL"/>
    <property type="match status" value="1"/>
</dbReference>
<evidence type="ECO:0000256" key="1">
    <source>
        <dbReference type="ARBA" id="ARBA00001974"/>
    </source>
</evidence>
<dbReference type="SUPFAM" id="SSF54373">
    <property type="entry name" value="FAD-linked reductases, C-terminal domain"/>
    <property type="match status" value="1"/>
</dbReference>
<dbReference type="PROSITE" id="PS00623">
    <property type="entry name" value="GMC_OXRED_1"/>
    <property type="match status" value="1"/>
</dbReference>
<dbReference type="PIRSF" id="PIRSF000137">
    <property type="entry name" value="Alcohol_oxidase"/>
    <property type="match status" value="1"/>
</dbReference>
<evidence type="ECO:0000256" key="4">
    <source>
        <dbReference type="ARBA" id="ARBA00022827"/>
    </source>
</evidence>
<keyword evidence="10" id="KW-1185">Reference proteome</keyword>
<dbReference type="Gene3D" id="3.30.560.10">
    <property type="entry name" value="Glucose Oxidase, domain 3"/>
    <property type="match status" value="1"/>
</dbReference>
<evidence type="ECO:0000259" key="8">
    <source>
        <dbReference type="PROSITE" id="PS00624"/>
    </source>
</evidence>
<dbReference type="PROSITE" id="PS00624">
    <property type="entry name" value="GMC_OXRED_2"/>
    <property type="match status" value="1"/>
</dbReference>
<name>A0ABN1AAI6_9ACTN</name>
<feature type="region of interest" description="Disordered" evidence="6">
    <location>
        <begin position="218"/>
        <end position="252"/>
    </location>
</feature>
<protein>
    <submittedName>
        <fullName evidence="9">GMC family oxidoreductase N-terminal domain-containing protein</fullName>
    </submittedName>
</protein>
<feature type="compositionally biased region" description="Low complexity" evidence="6">
    <location>
        <begin position="228"/>
        <end position="240"/>
    </location>
</feature>
<evidence type="ECO:0000313" key="9">
    <source>
        <dbReference type="EMBL" id="GAA0471640.1"/>
    </source>
</evidence>
<dbReference type="Gene3D" id="3.50.50.60">
    <property type="entry name" value="FAD/NAD(P)-binding domain"/>
    <property type="match status" value="1"/>
</dbReference>
<evidence type="ECO:0000259" key="7">
    <source>
        <dbReference type="PROSITE" id="PS00623"/>
    </source>
</evidence>
<evidence type="ECO:0000256" key="6">
    <source>
        <dbReference type="SAM" id="MobiDB-lite"/>
    </source>
</evidence>
<proteinExistence type="inferred from homology"/>
<comment type="caution">
    <text evidence="9">The sequence shown here is derived from an EMBL/GenBank/DDBJ whole genome shotgun (WGS) entry which is preliminary data.</text>
</comment>
<dbReference type="InterPro" id="IPR012132">
    <property type="entry name" value="GMC_OxRdtase"/>
</dbReference>
<feature type="domain" description="Glucose-methanol-choline oxidoreductase N-terminal" evidence="8">
    <location>
        <begin position="273"/>
        <end position="287"/>
    </location>
</feature>
<dbReference type="PANTHER" id="PTHR11552">
    <property type="entry name" value="GLUCOSE-METHANOL-CHOLINE GMC OXIDOREDUCTASE"/>
    <property type="match status" value="1"/>
</dbReference>
<reference evidence="9 10" key="1">
    <citation type="journal article" date="2019" name="Int. J. Syst. Evol. Microbiol.">
        <title>The Global Catalogue of Microorganisms (GCM) 10K type strain sequencing project: providing services to taxonomists for standard genome sequencing and annotation.</title>
        <authorList>
            <consortium name="The Broad Institute Genomics Platform"/>
            <consortium name="The Broad Institute Genome Sequencing Center for Infectious Disease"/>
            <person name="Wu L."/>
            <person name="Ma J."/>
        </authorList>
    </citation>
    <scope>NUCLEOTIDE SEQUENCE [LARGE SCALE GENOMIC DNA]</scope>
    <source>
        <strain evidence="9 10">JCM 4805</strain>
    </source>
</reference>
<evidence type="ECO:0000256" key="2">
    <source>
        <dbReference type="ARBA" id="ARBA00010790"/>
    </source>
</evidence>
<dbReference type="SUPFAM" id="SSF51905">
    <property type="entry name" value="FAD/NAD(P)-binding domain"/>
    <property type="match status" value="1"/>
</dbReference>
<dbReference type="InterPro" id="IPR007867">
    <property type="entry name" value="GMC_OxRtase_C"/>
</dbReference>
<dbReference type="InterPro" id="IPR000172">
    <property type="entry name" value="GMC_OxRdtase_N"/>
</dbReference>